<name>A0A6C0RH86_9BACT</name>
<dbReference type="EMBL" id="CP048409">
    <property type="protein sequence ID" value="QIA08903.1"/>
    <property type="molecule type" value="Genomic_DNA"/>
</dbReference>
<organism evidence="1 2">
    <name type="scientific">Draconibacterium halophilum</name>
    <dbReference type="NCBI Taxonomy" id="2706887"/>
    <lineage>
        <taxon>Bacteria</taxon>
        <taxon>Pseudomonadati</taxon>
        <taxon>Bacteroidota</taxon>
        <taxon>Bacteroidia</taxon>
        <taxon>Marinilabiliales</taxon>
        <taxon>Prolixibacteraceae</taxon>
        <taxon>Draconibacterium</taxon>
    </lineage>
</organism>
<dbReference type="InterPro" id="IPR028974">
    <property type="entry name" value="TSP_type-3_rpt"/>
</dbReference>
<gene>
    <name evidence="1" type="ORF">G0Q07_14800</name>
</gene>
<dbReference type="RefSeq" id="WP_163347503.1">
    <property type="nucleotide sequence ID" value="NZ_CP048409.1"/>
</dbReference>
<dbReference type="InterPro" id="IPR013783">
    <property type="entry name" value="Ig-like_fold"/>
</dbReference>
<accession>A0A6C0RH86</accession>
<dbReference type="Pfam" id="PF13585">
    <property type="entry name" value="CHU_C"/>
    <property type="match status" value="1"/>
</dbReference>
<evidence type="ECO:0000313" key="2">
    <source>
        <dbReference type="Proteomes" id="UP000474630"/>
    </source>
</evidence>
<keyword evidence="2" id="KW-1185">Reference proteome</keyword>
<protein>
    <submittedName>
        <fullName evidence="1">Gliding motility-associated C-terminal domain-containing protein</fullName>
    </submittedName>
</protein>
<reference evidence="1 2" key="1">
    <citation type="submission" date="2020-02" db="EMBL/GenBank/DDBJ databases">
        <title>Genome sequencing for Draconibacterium sp. strain M1.</title>
        <authorList>
            <person name="Park S.-J."/>
        </authorList>
    </citation>
    <scope>NUCLEOTIDE SEQUENCE [LARGE SCALE GENOMIC DNA]</scope>
    <source>
        <strain evidence="1 2">M1</strain>
    </source>
</reference>
<dbReference type="Proteomes" id="UP000474630">
    <property type="component" value="Chromosome"/>
</dbReference>
<sequence length="2742" mass="293994">MRKFIPNPILTRTLLLGLVFLFLGVTKGYSQYPLDGNYDVAEYEDGQSLIINPTASGTCEVGEVFAVVKDTIVLIGFQNGNAGNAIFRYYFNIDPDFGLEYEVFKGDTVFTNGADMVLQLQANDGSTLEVFQLDSVTQTWQQDGNGITAMVGDYDPSDGKFIEIMISLGESTFYNVCDLENDGAIDLATYVSFSGGSTKSNPCYFEIVGFTINLNGAVTSDEEFCIGENTSHTLSLSGEWDEIVRWESSTDSLLWSPISNTSSSYTTPSNLIETTYYRAIIKGSLCDDIELESSTAKITLEECCTETVSASALDSSVCEDETISLNATFSDGTNYNSITWNGPNGFSSLAKDTTFDALSIAASGDYIVTVYYGDGCVAVDTVNVIVYALPTAVITQSHIELTCDTSSINLDAATNDASYLWSTGSTDPDIDVTTIGEYSVIVTDLTSGCMAYDTVTIGQDVNTPTAVITQSHIEFTCDTTSINLDAATNDASYLWSTGSTDPDIEVTTIGEYSVIVTDLTSGCMAYDTVTIGQDVNTPTAVITQSHIEFTCDTSSINLDAATNDASYLWSTGSTDPDIDVTTIGEYSVIVTDLTSGCMAYDTVTIGQDINTPTAVITQSHIEFTCDTSSINLDAATNDASYLWSTGSTDPDIDVTTIGEYSVIVTDLTSGCMAYDTVTIGQDINTPTAVITQSHIELTCDTTSINLDAATNDASYLWSTGSTDPDIDVTTIGEYSVIVTDLTSGCMAYDTVTIGQDINTPTAVITQSHIELTCDTSSINLDAATNDASYLWSTGSTDPDIDVTTIGEYSVIVTDLTSGCMAYDTVTIGQDVNTPTAVITQSHIELTCDTSSINLDAATNDASYLWSTGSTDPDIEVTTIGEYSVIVTDLTSGCMAYDTVTIGQDINTPTAVITQSHIEFTCDTTSINLDAATNDASYLWSTGSTDPDIEVTTIGEYSVIVTDLTSGCMAYDTVTIGQDINTPTAVITQSHIEFTCDTTSINLDAATNDASYLWSTGSTDPDIEVTTIGEYSVIVTDLTSGCMAYDTVTIGQDINTPTAVITQSHIEFTCDTTSINLDAATNDASYLWSTGSTDPDIEVTTIGEYSVIVTDLTSGCMAYDTVTIGQDINTPTAVITQSHIEFTCDTTSINLDAATNDASYLWSTGSTDPDIEVTTIGEYSVIVTDLTSGCMAYDTVTIGQDINTPTAVITQSHIEFTCDTSSINLDAATNDASYLWSTGSTDPDIDVTTIGEYSVIVTDLTSGCMAYDTVTIGQDINTPTAVITQSHIEFTCDTTSINLDAATNDASYLWSTGSTDPDIDVTTIGEYSVIVTDLTSGCMAYDTVTIGQDINTPTAVITQSHIELTCDTTSINLDAATNDASYLWSTGSTDPDIDVTTIGEYSVIVTDLTSGCMAYDTVTIGQDINTPTAVITQSHIEFTCDTSSINLDAATNDASYLWSTGSTDPDIDVTTIGEYSVIVTDLTSGCMAYDTVTIGQDINTPTAVITQSHIEFTCDTSSINLDAATNDASYLWSTGSTDPDIDVTTIGEYSVIVTDLTSGCMAYDTVTIGQDINTPTAVITQSHIELTCDTSSINLDAATNDASYLWSTGSTDPDIDVTTIGEYSVIVTDLTSGCMAYDTVTIGQDVNTPTAVITQSHIEFTCDTSSINLDAATNDASYLWSTGSTDPDIDVTTIGEYSVIVTDLTSGCMAYDTVTIGQDVNTPTAVIIGSLEICSNEQTILDASSSITQESAIYAWFKDNSLLAGQIGDTLVVTESGDYTVEITDSRNGCTNTDTVTVKVNELPILEELIADVEECDSYELPELPEGFAYYAQSMGVEPVSGPITEDSTIYVFAATGTDNLCWAEDTFNVVINTTPSIKPLADVEECDSYELPELPDGFAYYAQSMGVEPVSGTITEDSTIFVFAATGTDNLCWTEDTFNVSILKSTEATIDTTVCDELVINGETFTSNDTYIQNLTNAAGCDSTLTINLTVLESTSSRVEVAECDSYTWNGTTYNESGTYTFETTNAAGCDSVATLVLTILESGEQTITRTECNSYTFNGTTYNESGTYTIITENNNGCTLTTTLNLTILETTYGTDTQTVCKEFTWIDGNTYTENNNTATYTIENAAGCDSIVTLNLTILDPIELTSEASDLTVECDGLGNTAEFENWLLSNGATGTADVGVGDITWSNDYEGLTSGCGNTGETTVTFTAMDECGNTVSTTATFRIEDTTAPDVICNDITVQLDANGVASISVDDIDGGTTDNCGGIDTIFISQENFYCENLGENVVTLTAIDECGNVSTCTATVTVEQGEYDCGVQPFNANDDILTLIYCPGGTVSGSIDLFANDEGFTRENVSFNILTDLPDGVSVTDGELLYVNEAANEAVLTFTYSVCHTVNTENCDTAEVTIHVLLDTDCDGIPNRDDIDDDDDGILDIIEEENALNQTTLDSDGDGIVDRLDIDSDNDGIPDNIEWQQNIEEGILYGSYSYGTDMGYDYYPPLGTDENSDGWDDRYDRDGFTYEPVDMDGDGTPDYLDIDSDGDGLEDWIEGWDAAPHDTIADTDIGATDSDGDGLFDNYDSYDTSEEWLHGLNAIGSFAPLQDMAADTANNIRDWRDVIEPSEQTPEPLASFPYIPDGFSPNQDSYNDYFQIVMRDEAGTTFDNFGEAFPDAKIEIYNRWGNRIYQKANYGNYNEWGTTEAWWDGTSMHDMQIGNDKLPTATYFYILYLNNGSEPITGSIFLNN</sequence>
<proteinExistence type="predicted"/>
<dbReference type="KEGG" id="drc:G0Q07_14800"/>
<dbReference type="Gene3D" id="2.60.40.10">
    <property type="entry name" value="Immunoglobulins"/>
    <property type="match status" value="2"/>
</dbReference>
<evidence type="ECO:0000313" key="1">
    <source>
        <dbReference type="EMBL" id="QIA08903.1"/>
    </source>
</evidence>
<dbReference type="SUPFAM" id="SSF103647">
    <property type="entry name" value="TSP type-3 repeat"/>
    <property type="match status" value="2"/>
</dbReference>
<dbReference type="Gene3D" id="4.10.1080.10">
    <property type="entry name" value="TSP type-3 repeat"/>
    <property type="match status" value="2"/>
</dbReference>
<dbReference type="GO" id="GO:0005509">
    <property type="term" value="F:calcium ion binding"/>
    <property type="evidence" value="ECO:0007669"/>
    <property type="project" value="InterPro"/>
</dbReference>